<keyword evidence="1" id="KW-0548">Nucleotidyltransferase</keyword>
<organism evidence="1 2">
    <name type="scientific">Elysia marginata</name>
    <dbReference type="NCBI Taxonomy" id="1093978"/>
    <lineage>
        <taxon>Eukaryota</taxon>
        <taxon>Metazoa</taxon>
        <taxon>Spiralia</taxon>
        <taxon>Lophotrochozoa</taxon>
        <taxon>Mollusca</taxon>
        <taxon>Gastropoda</taxon>
        <taxon>Heterobranchia</taxon>
        <taxon>Euthyneura</taxon>
        <taxon>Panpulmonata</taxon>
        <taxon>Sacoglossa</taxon>
        <taxon>Placobranchoidea</taxon>
        <taxon>Plakobranchidae</taxon>
        <taxon>Elysia</taxon>
    </lineage>
</organism>
<keyword evidence="2" id="KW-1185">Reference proteome</keyword>
<reference evidence="1 2" key="1">
    <citation type="journal article" date="2021" name="Elife">
        <title>Chloroplast acquisition without the gene transfer in kleptoplastic sea slugs, Plakobranchus ocellatus.</title>
        <authorList>
            <person name="Maeda T."/>
            <person name="Takahashi S."/>
            <person name="Yoshida T."/>
            <person name="Shimamura S."/>
            <person name="Takaki Y."/>
            <person name="Nagai Y."/>
            <person name="Toyoda A."/>
            <person name="Suzuki Y."/>
            <person name="Arimoto A."/>
            <person name="Ishii H."/>
            <person name="Satoh N."/>
            <person name="Nishiyama T."/>
            <person name="Hasebe M."/>
            <person name="Maruyama T."/>
            <person name="Minagawa J."/>
            <person name="Obokata J."/>
            <person name="Shigenobu S."/>
        </authorList>
    </citation>
    <scope>NUCLEOTIDE SEQUENCE [LARGE SCALE GENOMIC DNA]</scope>
</reference>
<evidence type="ECO:0000313" key="1">
    <source>
        <dbReference type="EMBL" id="GFS20479.1"/>
    </source>
</evidence>
<dbReference type="EMBL" id="BMAT01013795">
    <property type="protein sequence ID" value="GFS20479.1"/>
    <property type="molecule type" value="Genomic_DNA"/>
</dbReference>
<dbReference type="GO" id="GO:0003964">
    <property type="term" value="F:RNA-directed DNA polymerase activity"/>
    <property type="evidence" value="ECO:0007669"/>
    <property type="project" value="UniProtKB-KW"/>
</dbReference>
<evidence type="ECO:0000313" key="2">
    <source>
        <dbReference type="Proteomes" id="UP000762676"/>
    </source>
</evidence>
<keyword evidence="1" id="KW-0808">Transferase</keyword>
<comment type="caution">
    <text evidence="1">The sequence shown here is derived from an EMBL/GenBank/DDBJ whole genome shotgun (WGS) entry which is preliminary data.</text>
</comment>
<proteinExistence type="predicted"/>
<accession>A0AAV4JCU2</accession>
<protein>
    <submittedName>
        <fullName evidence="1">Reverse transcriptase</fullName>
    </submittedName>
</protein>
<gene>
    <name evidence="1" type="ORF">ElyMa_006900300</name>
</gene>
<sequence>MARDVNHDKYQKGLMDGSDDWLVSADLTESDKHPDAMRRTALRSDIVTHSPPPQQFIMIELTVLYQSRMEQAHVYKNEKYLDLVKALNWIQS</sequence>
<keyword evidence="1" id="KW-0695">RNA-directed DNA polymerase</keyword>
<dbReference type="Proteomes" id="UP000762676">
    <property type="component" value="Unassembled WGS sequence"/>
</dbReference>
<dbReference type="AlphaFoldDB" id="A0AAV4JCU2"/>
<name>A0AAV4JCU2_9GAST</name>